<protein>
    <recommendedName>
        <fullName evidence="1">Beta-lactamase hydrolase-like protein phosphatase-like domain-containing protein</fullName>
    </recommendedName>
</protein>
<dbReference type="InterPro" id="IPR005939">
    <property type="entry name" value="BLH_phosphatase-like"/>
</dbReference>
<dbReference type="Proteomes" id="UP000583556">
    <property type="component" value="Unassembled WGS sequence"/>
</dbReference>
<comment type="caution">
    <text evidence="2">The sequence shown here is derived from an EMBL/GenBank/DDBJ whole genome shotgun (WGS) entry which is preliminary data.</text>
</comment>
<proteinExistence type="predicted"/>
<evidence type="ECO:0000313" key="3">
    <source>
        <dbReference type="Proteomes" id="UP000583556"/>
    </source>
</evidence>
<accession>A0A7Y0BSQ1</accession>
<dbReference type="AlphaFoldDB" id="A0A7Y0BSQ1"/>
<name>A0A7Y0BSQ1_9SPHN</name>
<feature type="domain" description="Beta-lactamase hydrolase-like protein phosphatase-like" evidence="1">
    <location>
        <begin position="16"/>
        <end position="109"/>
    </location>
</feature>
<keyword evidence="3" id="KW-1185">Reference proteome</keyword>
<reference evidence="2 3" key="1">
    <citation type="submission" date="2020-04" db="EMBL/GenBank/DDBJ databases">
        <title>Novosphingobium sp. TW-4 isolated from soil.</title>
        <authorList>
            <person name="Dahal R.H."/>
            <person name="Chaudhary D.K."/>
        </authorList>
    </citation>
    <scope>NUCLEOTIDE SEQUENCE [LARGE SCALE GENOMIC DNA]</scope>
    <source>
        <strain evidence="2 3">TW-4</strain>
    </source>
</reference>
<gene>
    <name evidence="2" type="ORF">HHL27_19525</name>
</gene>
<dbReference type="Gene3D" id="3.90.190.10">
    <property type="entry name" value="Protein tyrosine phosphatase superfamily"/>
    <property type="match status" value="1"/>
</dbReference>
<sequence length="157" mass="17140">MTAVSANDPEDIRAFHRLSKEITTSGRLEAHDIDRLAAIGVAHVINLALADHPEALADEAERCAAAGIGYTHIPVPFDAPGEDHLAAFDAAMEAAGGPVHVHCIMNWRVSAFFYRRHIAQGMAEREARALMERHWVPETNSNPHAPAWAAFIAHPRS</sequence>
<dbReference type="EMBL" id="JABBGM010000013">
    <property type="protein sequence ID" value="NML95869.1"/>
    <property type="molecule type" value="Genomic_DNA"/>
</dbReference>
<dbReference type="Pfam" id="PF04273">
    <property type="entry name" value="BLH_phosphatase"/>
    <property type="match status" value="1"/>
</dbReference>
<dbReference type="GO" id="GO:0016787">
    <property type="term" value="F:hydrolase activity"/>
    <property type="evidence" value="ECO:0007669"/>
    <property type="project" value="InterPro"/>
</dbReference>
<dbReference type="SUPFAM" id="SSF52799">
    <property type="entry name" value="(Phosphotyrosine protein) phosphatases II"/>
    <property type="match status" value="1"/>
</dbReference>
<evidence type="ECO:0000259" key="1">
    <source>
        <dbReference type="Pfam" id="PF04273"/>
    </source>
</evidence>
<organism evidence="2 3">
    <name type="scientific">Novosphingobium olei</name>
    <dbReference type="NCBI Taxonomy" id="2728851"/>
    <lineage>
        <taxon>Bacteria</taxon>
        <taxon>Pseudomonadati</taxon>
        <taxon>Pseudomonadota</taxon>
        <taxon>Alphaproteobacteria</taxon>
        <taxon>Sphingomonadales</taxon>
        <taxon>Sphingomonadaceae</taxon>
        <taxon>Novosphingobium</taxon>
    </lineage>
</organism>
<evidence type="ECO:0000313" key="2">
    <source>
        <dbReference type="EMBL" id="NML95869.1"/>
    </source>
</evidence>
<dbReference type="InterPro" id="IPR029021">
    <property type="entry name" value="Prot-tyrosine_phosphatase-like"/>
</dbReference>